<dbReference type="EMBL" id="BMLG01000001">
    <property type="protein sequence ID" value="GGM23463.1"/>
    <property type="molecule type" value="Genomic_DNA"/>
</dbReference>
<organism evidence="1 2">
    <name type="scientific">Paraliobacillus quinghaiensis</name>
    <dbReference type="NCBI Taxonomy" id="470815"/>
    <lineage>
        <taxon>Bacteria</taxon>
        <taxon>Bacillati</taxon>
        <taxon>Bacillota</taxon>
        <taxon>Bacilli</taxon>
        <taxon>Bacillales</taxon>
        <taxon>Bacillaceae</taxon>
        <taxon>Paraliobacillus</taxon>
    </lineage>
</organism>
<dbReference type="RefSeq" id="WP_117152269.1">
    <property type="nucleotide sequence ID" value="NZ_BMLG01000001.1"/>
</dbReference>
<proteinExistence type="predicted"/>
<dbReference type="Proteomes" id="UP000618460">
    <property type="component" value="Unassembled WGS sequence"/>
</dbReference>
<evidence type="ECO:0000313" key="2">
    <source>
        <dbReference type="Proteomes" id="UP000618460"/>
    </source>
</evidence>
<keyword evidence="2" id="KW-1185">Reference proteome</keyword>
<evidence type="ECO:0000313" key="1">
    <source>
        <dbReference type="EMBL" id="GGM23463.1"/>
    </source>
</evidence>
<reference evidence="1" key="2">
    <citation type="submission" date="2020-09" db="EMBL/GenBank/DDBJ databases">
        <authorList>
            <person name="Sun Q."/>
            <person name="Zhou Y."/>
        </authorList>
    </citation>
    <scope>NUCLEOTIDE SEQUENCE</scope>
    <source>
        <strain evidence="1">CGMCC 1.6333</strain>
    </source>
</reference>
<accession>A0A917WQM2</accession>
<reference evidence="1" key="1">
    <citation type="journal article" date="2014" name="Int. J. Syst. Evol. Microbiol.">
        <title>Complete genome sequence of Corynebacterium casei LMG S-19264T (=DSM 44701T), isolated from a smear-ripened cheese.</title>
        <authorList>
            <consortium name="US DOE Joint Genome Institute (JGI-PGF)"/>
            <person name="Walter F."/>
            <person name="Albersmeier A."/>
            <person name="Kalinowski J."/>
            <person name="Ruckert C."/>
        </authorList>
    </citation>
    <scope>NUCLEOTIDE SEQUENCE</scope>
    <source>
        <strain evidence="1">CGMCC 1.6333</strain>
    </source>
</reference>
<gene>
    <name evidence="1" type="ORF">GCM10011351_06550</name>
</gene>
<dbReference type="OrthoDB" id="8558788at2"/>
<name>A0A917WQM2_9BACI</name>
<comment type="caution">
    <text evidence="1">The sequence shown here is derived from an EMBL/GenBank/DDBJ whole genome shotgun (WGS) entry which is preliminary data.</text>
</comment>
<protein>
    <submittedName>
        <fullName evidence="1">Uncharacterized protein</fullName>
    </submittedName>
</protein>
<dbReference type="AlphaFoldDB" id="A0A917WQM2"/>
<sequence length="141" mass="16594">MRLGVEHEQRTNRFSLPKQVSYIKDHEEGESALRIKQIQQSLLDNFKVQYEDRLRVKFISFISLDFKMDRFIQISDLFTGTINRKLNVQGDVGRKTNAKDDITEHILEAVGLKIINYSPELFDQYIEDETIDDMATLYVFD</sequence>